<reference evidence="2 3" key="1">
    <citation type="submission" date="2020-01" db="EMBL/GenBank/DDBJ databases">
        <title>Kibdelosporangium persica a novel Actinomycetes from a hot desert in Iran.</title>
        <authorList>
            <person name="Safaei N."/>
            <person name="Zaburannyi N."/>
            <person name="Mueller R."/>
            <person name="Wink J."/>
        </authorList>
    </citation>
    <scope>NUCLEOTIDE SEQUENCE [LARGE SCALE GENOMIC DNA]</scope>
    <source>
        <strain evidence="2 3">4NS15</strain>
    </source>
</reference>
<comment type="caution">
    <text evidence="2">The sequence shown here is derived from an EMBL/GenBank/DDBJ whole genome shotgun (WGS) entry which is preliminary data.</text>
</comment>
<evidence type="ECO:0000256" key="1">
    <source>
        <dbReference type="SAM" id="MobiDB-lite"/>
    </source>
</evidence>
<keyword evidence="3" id="KW-1185">Reference proteome</keyword>
<evidence type="ECO:0000313" key="2">
    <source>
        <dbReference type="EMBL" id="NRN69162.1"/>
    </source>
</evidence>
<organism evidence="2 3">
    <name type="scientific">Kibdelosporangium persicum</name>
    <dbReference type="NCBI Taxonomy" id="2698649"/>
    <lineage>
        <taxon>Bacteria</taxon>
        <taxon>Bacillati</taxon>
        <taxon>Actinomycetota</taxon>
        <taxon>Actinomycetes</taxon>
        <taxon>Pseudonocardiales</taxon>
        <taxon>Pseudonocardiaceae</taxon>
        <taxon>Kibdelosporangium</taxon>
    </lineage>
</organism>
<evidence type="ECO:0000313" key="3">
    <source>
        <dbReference type="Proteomes" id="UP000763557"/>
    </source>
</evidence>
<gene>
    <name evidence="2" type="ORF">GC106_64180</name>
</gene>
<protein>
    <submittedName>
        <fullName evidence="2">Uncharacterized protein</fullName>
    </submittedName>
</protein>
<sequence length="350" mass="38205">MELTRWLLRHMPVRPLIVAAPGNTGTRLAVEQAAREWGWRPAVSPAEANMLVLAGSPGETYVDVVWRQIPVPRARAEIDTVADTRPVLAGALAQLQDPFRQQPERSPVAESQHGNGHNSHDHSHDTHDHDMGEHDMGGHGMHGHHMGGMQMPGGIVMADRAQDRDGLKLDVLHVPLGPILADWPAGLVVHTTLQGDVVQNASVEMFGKPGGYWTADRACARRLDSCGRLLAVAGWESAAMQARRLRDEVLSGRTDVRPAFDRWARRVRRSRVLHWSLTGLGEWEQADAAARLVRWIDQADTTLEGAAGEVDDARAILDALPGLMRGCELAGARLLLASLDPDTDQVIGRG</sequence>
<dbReference type="EMBL" id="JAAATY010000025">
    <property type="protein sequence ID" value="NRN69162.1"/>
    <property type="molecule type" value="Genomic_DNA"/>
</dbReference>
<accession>A0ABX2FCT9</accession>
<name>A0ABX2FCT9_9PSEU</name>
<feature type="region of interest" description="Disordered" evidence="1">
    <location>
        <begin position="96"/>
        <end position="145"/>
    </location>
</feature>
<proteinExistence type="predicted"/>
<feature type="compositionally biased region" description="Basic and acidic residues" evidence="1">
    <location>
        <begin position="118"/>
        <end position="137"/>
    </location>
</feature>
<dbReference type="Proteomes" id="UP000763557">
    <property type="component" value="Unassembled WGS sequence"/>
</dbReference>